<dbReference type="Proteomes" id="UP000650524">
    <property type="component" value="Unassembled WGS sequence"/>
</dbReference>
<reference evidence="1 2" key="1">
    <citation type="submission" date="2020-08" db="EMBL/GenBank/DDBJ databases">
        <title>Bridging the membrane lipid divide: bacteria of the FCB group superphylum have the potential to synthesize archaeal ether lipids.</title>
        <authorList>
            <person name="Villanueva L."/>
            <person name="Von Meijenfeldt F.A.B."/>
            <person name="Westbye A.B."/>
            <person name="Yadav S."/>
            <person name="Hopmans E.C."/>
            <person name="Dutilh B.E."/>
            <person name="Sinninghe Damste J.S."/>
        </authorList>
    </citation>
    <scope>NUCLEOTIDE SEQUENCE [LARGE SCALE GENOMIC DNA]</scope>
    <source>
        <strain evidence="1">NIOZ-UU27</strain>
    </source>
</reference>
<sequence>MIRRKFLRTCAAFGVGCALFPTGCWLNKGSANKKKVLVLGIDGMDPRLSHEFMRQGLLPNFSRLAKKGSMRSVVTSTPPQSPVAWSNFTVGASPYVHGIYDFIQRDPKTMLPYLSTSRVVPPDHTLNIGRWKIPISKGKTENLRKGKPFWEYLSEADIPTTVFKMPANFPCENKNVNMVSGMGTPDLRGGYGSFTLFTTAPNLFKRDITGGLIIPVAFQGQKLKTHLPGPANTLEENSPETKVRVEIWRDRKHPLVRILIQGNEFLLQQGEWSGWVELSFPMIEPFYEIKGICKLFVKSVYPDFTMYVSPINIDPADPALPIVSSQDYGDELVRDVGPFYTQGLPEDTKALSEGVLDDREYLGLAYQIIRERERLLDHELRWFSRQDTGMLFFYFSSLDQDTHMYWRTIDAHNPLYNQGLHQKYGDVIKKLYIEMDLTLGKVLDQNDIDDPDFTLMAMSDHGFAPFRRQVNVNTWLYKNGYLTLSNRGNIENKGYLENVKWSRTGAYSVGINSIYLNRKGREKNGMVLDSQAKYLVSKLRQDLLKLIDPLTGKKVVSSVWVVPEREHRRHTYAPDLIVGWNRGYRNSWDSILGGFSNEVISDNLDKWSGDHCVDPNIVPAVLFTNKRVTKETPSLSDITATILEEFSIVPAAEVEGKPLYTV</sequence>
<dbReference type="SUPFAM" id="SSF53649">
    <property type="entry name" value="Alkaline phosphatase-like"/>
    <property type="match status" value="1"/>
</dbReference>
<proteinExistence type="predicted"/>
<evidence type="ECO:0000313" key="2">
    <source>
        <dbReference type="Proteomes" id="UP000650524"/>
    </source>
</evidence>
<protein>
    <submittedName>
        <fullName evidence="1">Alkaline phosphatase family protein</fullName>
    </submittedName>
</protein>
<dbReference type="AlphaFoldDB" id="A0A8J6N204"/>
<dbReference type="InterPro" id="IPR002591">
    <property type="entry name" value="Phosphodiest/P_Trfase"/>
</dbReference>
<organism evidence="1 2">
    <name type="scientific">Candidatus Desulfacyla euxinica</name>
    <dbReference type="NCBI Taxonomy" id="2841693"/>
    <lineage>
        <taxon>Bacteria</taxon>
        <taxon>Deltaproteobacteria</taxon>
        <taxon>Candidatus Desulfacyla</taxon>
    </lineage>
</organism>
<name>A0A8J6N204_9DELT</name>
<accession>A0A8J6N204</accession>
<dbReference type="InterPro" id="IPR017850">
    <property type="entry name" value="Alkaline_phosphatase_core_sf"/>
</dbReference>
<dbReference type="EMBL" id="JACNJD010000267">
    <property type="protein sequence ID" value="MBC8178249.1"/>
    <property type="molecule type" value="Genomic_DNA"/>
</dbReference>
<comment type="caution">
    <text evidence="1">The sequence shown here is derived from an EMBL/GenBank/DDBJ whole genome shotgun (WGS) entry which is preliminary data.</text>
</comment>
<dbReference type="Gene3D" id="3.40.720.10">
    <property type="entry name" value="Alkaline Phosphatase, subunit A"/>
    <property type="match status" value="2"/>
</dbReference>
<gene>
    <name evidence="1" type="ORF">H8E19_12665</name>
</gene>
<dbReference type="Pfam" id="PF01663">
    <property type="entry name" value="Phosphodiest"/>
    <property type="match status" value="2"/>
</dbReference>
<evidence type="ECO:0000313" key="1">
    <source>
        <dbReference type="EMBL" id="MBC8178249.1"/>
    </source>
</evidence>